<evidence type="ECO:0000313" key="1">
    <source>
        <dbReference type="EMBL" id="OGN09684.1"/>
    </source>
</evidence>
<organism evidence="1 2">
    <name type="scientific">Candidatus Yanofskybacteria bacterium RIFCSPHIGHO2_02_FULL_41_11</name>
    <dbReference type="NCBI Taxonomy" id="1802675"/>
    <lineage>
        <taxon>Bacteria</taxon>
        <taxon>Candidatus Yanofskyibacteriota</taxon>
    </lineage>
</organism>
<accession>A0A1F8F939</accession>
<sequence length="119" mass="13194">MTYVRDTSSDFFFPKTEKEILVENLDTKHGILEKFFSESAPKILESGNLSKKEKESLINAMSASIETSSTIKSLETITAGDKSITKTIIEKALNLLPQTAPPPDPIHIPPQCRLECSNQ</sequence>
<protein>
    <submittedName>
        <fullName evidence="1">Uncharacterized protein</fullName>
    </submittedName>
</protein>
<name>A0A1F8F939_9BACT</name>
<comment type="caution">
    <text evidence="1">The sequence shown here is derived from an EMBL/GenBank/DDBJ whole genome shotgun (WGS) entry which is preliminary data.</text>
</comment>
<evidence type="ECO:0000313" key="2">
    <source>
        <dbReference type="Proteomes" id="UP000177167"/>
    </source>
</evidence>
<reference evidence="1 2" key="1">
    <citation type="journal article" date="2016" name="Nat. Commun.">
        <title>Thousands of microbial genomes shed light on interconnected biogeochemical processes in an aquifer system.</title>
        <authorList>
            <person name="Anantharaman K."/>
            <person name="Brown C.T."/>
            <person name="Hug L.A."/>
            <person name="Sharon I."/>
            <person name="Castelle C.J."/>
            <person name="Probst A.J."/>
            <person name="Thomas B.C."/>
            <person name="Singh A."/>
            <person name="Wilkins M.J."/>
            <person name="Karaoz U."/>
            <person name="Brodie E.L."/>
            <person name="Williams K.H."/>
            <person name="Hubbard S.S."/>
            <person name="Banfield J.F."/>
        </authorList>
    </citation>
    <scope>NUCLEOTIDE SEQUENCE [LARGE SCALE GENOMIC DNA]</scope>
</reference>
<dbReference type="Proteomes" id="UP000177167">
    <property type="component" value="Unassembled WGS sequence"/>
</dbReference>
<dbReference type="EMBL" id="MGJP01000029">
    <property type="protein sequence ID" value="OGN09684.1"/>
    <property type="molecule type" value="Genomic_DNA"/>
</dbReference>
<dbReference type="AlphaFoldDB" id="A0A1F8F939"/>
<proteinExistence type="predicted"/>
<gene>
    <name evidence="1" type="ORF">A3J46_04280</name>
</gene>